<comment type="cofactor">
    <cofactor evidence="6">
        <name>a divalent metal cation</name>
        <dbReference type="ChEBI" id="CHEBI:60240"/>
    </cofactor>
</comment>
<evidence type="ECO:0000313" key="7">
    <source>
        <dbReference type="EMBL" id="GIE19868.1"/>
    </source>
</evidence>
<dbReference type="InterPro" id="IPR002504">
    <property type="entry name" value="NADK"/>
</dbReference>
<dbReference type="InterPro" id="IPR016064">
    <property type="entry name" value="NAD/diacylglycerol_kinase_sf"/>
</dbReference>
<dbReference type="HAMAP" id="MF_00361">
    <property type="entry name" value="NAD_kinase"/>
    <property type="match status" value="1"/>
</dbReference>
<dbReference type="GO" id="GO:0016301">
    <property type="term" value="F:kinase activity"/>
    <property type="evidence" value="ECO:0007669"/>
    <property type="project" value="UniProtKB-KW"/>
</dbReference>
<evidence type="ECO:0000256" key="6">
    <source>
        <dbReference type="HAMAP-Rule" id="MF_00361"/>
    </source>
</evidence>
<dbReference type="EC" id="2.7.1.23" evidence="6"/>
<dbReference type="EMBL" id="BOMN01000033">
    <property type="protein sequence ID" value="GIE19868.1"/>
    <property type="molecule type" value="Genomic_DNA"/>
</dbReference>
<feature type="binding site" evidence="6">
    <location>
        <position position="211"/>
    </location>
    <ligand>
        <name>NAD(+)</name>
        <dbReference type="ChEBI" id="CHEBI:57540"/>
    </ligand>
</feature>
<dbReference type="PANTHER" id="PTHR20275:SF0">
    <property type="entry name" value="NAD KINASE"/>
    <property type="match status" value="1"/>
</dbReference>
<keyword evidence="1 6" id="KW-0808">Transferase</keyword>
<feature type="active site" description="Proton acceptor" evidence="6">
    <location>
        <position position="74"/>
    </location>
</feature>
<keyword evidence="4 6" id="KW-0520">NAD</keyword>
<evidence type="ECO:0000256" key="2">
    <source>
        <dbReference type="ARBA" id="ARBA00022777"/>
    </source>
</evidence>
<accession>A0ABQ3ZMY2</accession>
<reference evidence="7 8" key="1">
    <citation type="submission" date="2021-01" db="EMBL/GenBank/DDBJ databases">
        <title>Whole genome shotgun sequence of Actinoplanes humidus NBRC 14915.</title>
        <authorList>
            <person name="Komaki H."/>
            <person name="Tamura T."/>
        </authorList>
    </citation>
    <scope>NUCLEOTIDE SEQUENCE [LARGE SCALE GENOMIC DNA]</scope>
    <source>
        <strain evidence="7 8">NBRC 14915</strain>
    </source>
</reference>
<evidence type="ECO:0000256" key="3">
    <source>
        <dbReference type="ARBA" id="ARBA00022857"/>
    </source>
</evidence>
<gene>
    <name evidence="6 7" type="primary">nadK</name>
    <name evidence="7" type="ORF">Ahu01nite_029700</name>
</gene>
<evidence type="ECO:0000256" key="1">
    <source>
        <dbReference type="ARBA" id="ARBA00022679"/>
    </source>
</evidence>
<dbReference type="RefSeq" id="WP_203837073.1">
    <property type="nucleotide sequence ID" value="NZ_BAAATV010000006.1"/>
</dbReference>
<evidence type="ECO:0000256" key="4">
    <source>
        <dbReference type="ARBA" id="ARBA00023027"/>
    </source>
</evidence>
<dbReference type="InterPro" id="IPR017437">
    <property type="entry name" value="ATP-NAD_kinase_PpnK-typ_C"/>
</dbReference>
<comment type="caution">
    <text evidence="6">Lacks conserved residue(s) required for the propagation of feature annotation.</text>
</comment>
<dbReference type="InterPro" id="IPR017438">
    <property type="entry name" value="ATP-NAD_kinase_N"/>
</dbReference>
<name>A0ABQ3ZMY2_9ACTN</name>
<dbReference type="Proteomes" id="UP000603200">
    <property type="component" value="Unassembled WGS sequence"/>
</dbReference>
<feature type="binding site" evidence="6">
    <location>
        <begin position="74"/>
        <end position="75"/>
    </location>
    <ligand>
        <name>NAD(+)</name>
        <dbReference type="ChEBI" id="CHEBI:57540"/>
    </ligand>
</feature>
<protein>
    <recommendedName>
        <fullName evidence="6">NAD kinase</fullName>
        <ecNumber evidence="6">2.7.1.23</ecNumber>
    </recommendedName>
    <alternativeName>
        <fullName evidence="6">ATP-dependent NAD kinase</fullName>
    </alternativeName>
</protein>
<comment type="caution">
    <text evidence="7">The sequence shown here is derived from an EMBL/GenBank/DDBJ whole genome shotgun (WGS) entry which is preliminary data.</text>
</comment>
<evidence type="ECO:0000313" key="8">
    <source>
        <dbReference type="Proteomes" id="UP000603200"/>
    </source>
</evidence>
<dbReference type="SUPFAM" id="SSF111331">
    <property type="entry name" value="NAD kinase/diacylglycerol kinase-like"/>
    <property type="match status" value="1"/>
</dbReference>
<keyword evidence="2 6" id="KW-0418">Kinase</keyword>
<keyword evidence="6" id="KW-0547">Nucleotide-binding</keyword>
<evidence type="ECO:0000256" key="5">
    <source>
        <dbReference type="ARBA" id="ARBA00047925"/>
    </source>
</evidence>
<dbReference type="Gene3D" id="2.60.200.30">
    <property type="entry name" value="Probable inorganic polyphosphate/atp-NAD kinase, domain 2"/>
    <property type="match status" value="1"/>
</dbReference>
<dbReference type="Pfam" id="PF01513">
    <property type="entry name" value="NAD_kinase"/>
    <property type="match status" value="1"/>
</dbReference>
<keyword evidence="8" id="KW-1185">Reference proteome</keyword>
<organism evidence="7 8">
    <name type="scientific">Winogradskya humida</name>
    <dbReference type="NCBI Taxonomy" id="113566"/>
    <lineage>
        <taxon>Bacteria</taxon>
        <taxon>Bacillati</taxon>
        <taxon>Actinomycetota</taxon>
        <taxon>Actinomycetes</taxon>
        <taxon>Micromonosporales</taxon>
        <taxon>Micromonosporaceae</taxon>
        <taxon>Winogradskya</taxon>
    </lineage>
</organism>
<keyword evidence="6" id="KW-0067">ATP-binding</keyword>
<dbReference type="Gene3D" id="3.40.50.10330">
    <property type="entry name" value="Probable inorganic polyphosphate/atp-NAD kinase, domain 1"/>
    <property type="match status" value="1"/>
</dbReference>
<dbReference type="PANTHER" id="PTHR20275">
    <property type="entry name" value="NAD KINASE"/>
    <property type="match status" value="1"/>
</dbReference>
<keyword evidence="6" id="KW-0963">Cytoplasm</keyword>
<feature type="binding site" evidence="6">
    <location>
        <begin position="146"/>
        <end position="147"/>
    </location>
    <ligand>
        <name>NAD(+)</name>
        <dbReference type="ChEBI" id="CHEBI:57540"/>
    </ligand>
</feature>
<keyword evidence="3 6" id="KW-0521">NADP</keyword>
<sequence length="317" mass="33177">MSLETAVKTFGLVVHPSKPVGDSVATIVEWSRTHEGTVLIRESEAARITTDGLEVVGDEEFLRRVNGVIALGGDGTMLGAMRLVIDRPVPVLGVNHGNLGFLVEITPSSLAPALEQLGRGDFTIESHGCLVADAGPVRLRTSFGFNDVVLARLGRKGAVSADLTVNGRQYGYYRCDAVVVSTPNGSTAYNYAAGGPILSPSAAATVITPVAPMAGIGRAVVLGAGDQITLTVAPDSAPVAVDVDGTDAGELAAGGILSARFRENAAQVVRLSAGTHQNRSQIKLSLLDLPLRRDQLLELIPENLRHNAALHDRRAAQ</sequence>
<dbReference type="Pfam" id="PF20143">
    <property type="entry name" value="NAD_kinase_C"/>
    <property type="match status" value="1"/>
</dbReference>
<feature type="binding site" evidence="6">
    <location>
        <position position="176"/>
    </location>
    <ligand>
        <name>NAD(+)</name>
        <dbReference type="ChEBI" id="CHEBI:57540"/>
    </ligand>
</feature>
<feature type="binding site" evidence="6">
    <location>
        <position position="174"/>
    </location>
    <ligand>
        <name>NAD(+)</name>
        <dbReference type="ChEBI" id="CHEBI:57540"/>
    </ligand>
</feature>
<proteinExistence type="inferred from homology"/>
<comment type="catalytic activity">
    <reaction evidence="5 6">
        <text>NAD(+) + ATP = ADP + NADP(+) + H(+)</text>
        <dbReference type="Rhea" id="RHEA:18629"/>
        <dbReference type="ChEBI" id="CHEBI:15378"/>
        <dbReference type="ChEBI" id="CHEBI:30616"/>
        <dbReference type="ChEBI" id="CHEBI:57540"/>
        <dbReference type="ChEBI" id="CHEBI:58349"/>
        <dbReference type="ChEBI" id="CHEBI:456216"/>
        <dbReference type="EC" id="2.7.1.23"/>
    </reaction>
</comment>
<comment type="function">
    <text evidence="6">Involved in the regulation of the intracellular balance of NAD and NADP, and is a key enzyme in the biosynthesis of NADP. Catalyzes specifically the phosphorylation on 2'-hydroxyl of the adenosine moiety of NAD to yield NADP.</text>
</comment>
<comment type="subcellular location">
    <subcellularLocation>
        <location evidence="6">Cytoplasm</location>
    </subcellularLocation>
</comment>
<comment type="similarity">
    <text evidence="6">Belongs to the NAD kinase family.</text>
</comment>